<protein>
    <recommendedName>
        <fullName evidence="8">Methionine--tRNA ligase</fullName>
        <ecNumber evidence="8">6.1.1.10</ecNumber>
    </recommendedName>
    <alternativeName>
        <fullName evidence="8">Methionyl-tRNA synthetase</fullName>
        <shortName evidence="8">MetRS</shortName>
    </alternativeName>
</protein>
<feature type="short sequence motif" description="'KMSKS' region" evidence="8">
    <location>
        <begin position="307"/>
        <end position="311"/>
    </location>
</feature>
<feature type="binding site" evidence="8">
    <location>
        <position position="154"/>
    </location>
    <ligand>
        <name>Zn(2+)</name>
        <dbReference type="ChEBI" id="CHEBI:29105"/>
    </ligand>
</feature>
<sequence>MNYTDNNKNAFALTTPLYYVNDLPHIGSAYTTIAADVVARFQRLQGRDVLLITGTDEHGLKIQQAAQGRGLTPQQHCDEIAAGFEALWPKLNIQYDRFSRTTAARHHNIVKEFFGRVWDREDIYLGQQKGFYCVACEEFKEERELLPEGFCPLHPNKKTEWRDEQNYFFRLSKYQTQLEKLYQERPDFLQPESRRNEVLNFISQGLQDFSISRVNFDWGFPVPVDPNHILYVWFDALLGYVTALLDPEDEPTLENALSKWWPINLHLIGKDILRFHALYWPAMLMSAGLPLPGGVFVHGFLTKDGRKMSKSLGNTIDPVALVNRYGADAVRYYFIKEIEFGRDGDFNETRFVDILNADLADNLGNLLNRTLSMTHKYCGGKVPNLSGDDIPAENGLKAMGITLGEQVAQAYEALAFSDATAAILALLRAGNKYIDEQAPWTLYKQKQQAAVEQVLYSVLESVRLAAYLLSPIVPNIAHDIYQQLSFDINFNDKTQIAVAASFATHAKWGILTGGQILNKPRPVFGRLELAPTGE</sequence>
<dbReference type="Proteomes" id="UP001050975">
    <property type="component" value="Unassembled WGS sequence"/>
</dbReference>
<dbReference type="RefSeq" id="WP_226575880.1">
    <property type="nucleotide sequence ID" value="NZ_BLAY01000012.1"/>
</dbReference>
<dbReference type="InterPro" id="IPR015413">
    <property type="entry name" value="Methionyl/Leucyl_tRNA_Synth"/>
</dbReference>
<keyword evidence="5 8" id="KW-0648">Protein biosynthesis</keyword>
<evidence type="ECO:0000256" key="9">
    <source>
        <dbReference type="RuleBase" id="RU363039"/>
    </source>
</evidence>
<evidence type="ECO:0000313" key="14">
    <source>
        <dbReference type="Proteomes" id="UP001050975"/>
    </source>
</evidence>
<evidence type="ECO:0000259" key="11">
    <source>
        <dbReference type="Pfam" id="PF09334"/>
    </source>
</evidence>
<evidence type="ECO:0000256" key="8">
    <source>
        <dbReference type="HAMAP-Rule" id="MF_01228"/>
    </source>
</evidence>
<keyword evidence="10" id="KW-0472">Membrane</keyword>
<feature type="transmembrane region" description="Helical" evidence="10">
    <location>
        <begin position="278"/>
        <end position="301"/>
    </location>
</feature>
<dbReference type="NCBIfam" id="TIGR00398">
    <property type="entry name" value="metG"/>
    <property type="match status" value="1"/>
</dbReference>
<dbReference type="GO" id="GO:0005524">
    <property type="term" value="F:ATP binding"/>
    <property type="evidence" value="ECO:0007669"/>
    <property type="project" value="UniProtKB-UniRule"/>
</dbReference>
<dbReference type="InterPro" id="IPR041872">
    <property type="entry name" value="Anticodon_Met"/>
</dbReference>
<comment type="caution">
    <text evidence="8">Lacks conserved residue(s) required for the propagation of feature annotation.</text>
</comment>
<proteinExistence type="inferred from homology"/>
<evidence type="ECO:0000259" key="12">
    <source>
        <dbReference type="Pfam" id="PF19303"/>
    </source>
</evidence>
<dbReference type="AlphaFoldDB" id="A0AAV3X4Z5"/>
<comment type="similarity">
    <text evidence="9">Belongs to the class-I aminoacyl-tRNA synthetase family.</text>
</comment>
<dbReference type="Pfam" id="PF09334">
    <property type="entry name" value="tRNA-synt_1g"/>
    <property type="match status" value="2"/>
</dbReference>
<keyword evidence="14" id="KW-1185">Reference proteome</keyword>
<keyword evidence="10" id="KW-0812">Transmembrane</keyword>
<dbReference type="SUPFAM" id="SSF47323">
    <property type="entry name" value="Anticodon-binding domain of a subclass of class I aminoacyl-tRNA synthetases"/>
    <property type="match status" value="1"/>
</dbReference>
<feature type="short sequence motif" description="'HIGH' region" evidence="8">
    <location>
        <begin position="18"/>
        <end position="28"/>
    </location>
</feature>
<keyword evidence="3 8" id="KW-0547">Nucleotide-binding</keyword>
<evidence type="ECO:0000256" key="10">
    <source>
        <dbReference type="SAM" id="Phobius"/>
    </source>
</evidence>
<keyword evidence="10" id="KW-1133">Transmembrane helix</keyword>
<dbReference type="Gene3D" id="2.170.220.10">
    <property type="match status" value="1"/>
</dbReference>
<dbReference type="Gene3D" id="1.10.730.10">
    <property type="entry name" value="Isoleucyl-tRNA Synthetase, Domain 1"/>
    <property type="match status" value="1"/>
</dbReference>
<evidence type="ECO:0000256" key="4">
    <source>
        <dbReference type="ARBA" id="ARBA00022840"/>
    </source>
</evidence>
<feature type="binding site" evidence="8">
    <location>
        <position position="133"/>
    </location>
    <ligand>
        <name>Zn(2+)</name>
        <dbReference type="ChEBI" id="CHEBI:29105"/>
    </ligand>
</feature>
<dbReference type="GO" id="GO:0006431">
    <property type="term" value="P:methionyl-tRNA aminoacylation"/>
    <property type="evidence" value="ECO:0007669"/>
    <property type="project" value="UniProtKB-UniRule"/>
</dbReference>
<gene>
    <name evidence="8" type="primary">metG</name>
    <name evidence="13" type="ORF">MiSe_11380</name>
</gene>
<feature type="domain" description="Methionyl/Leucyl tRNA synthetase" evidence="11">
    <location>
        <begin position="157"/>
        <end position="371"/>
    </location>
</feature>
<dbReference type="FunFam" id="2.170.220.10:FF:000001">
    <property type="entry name" value="methionine--tRNA ligase, mitochondrial"/>
    <property type="match status" value="1"/>
</dbReference>
<feature type="binding site" evidence="8">
    <location>
        <position position="136"/>
    </location>
    <ligand>
        <name>Zn(2+)</name>
        <dbReference type="ChEBI" id="CHEBI:29105"/>
    </ligand>
</feature>
<evidence type="ECO:0000256" key="2">
    <source>
        <dbReference type="ARBA" id="ARBA00022598"/>
    </source>
</evidence>
<keyword evidence="4 8" id="KW-0067">ATP-binding</keyword>
<keyword evidence="6 8" id="KW-0030">Aminoacyl-tRNA synthetase</keyword>
<dbReference type="CDD" id="cd00814">
    <property type="entry name" value="MetRS_core"/>
    <property type="match status" value="1"/>
</dbReference>
<dbReference type="Gene3D" id="3.40.50.620">
    <property type="entry name" value="HUPs"/>
    <property type="match status" value="1"/>
</dbReference>
<feature type="domain" description="Methionyl-tRNA synthetase anticodon-binding" evidence="12">
    <location>
        <begin position="405"/>
        <end position="493"/>
    </location>
</feature>
<dbReference type="InterPro" id="IPR023457">
    <property type="entry name" value="Met-tRNA_synth_2"/>
</dbReference>
<accession>A0AAV3X4Z5</accession>
<evidence type="ECO:0000256" key="5">
    <source>
        <dbReference type="ARBA" id="ARBA00022917"/>
    </source>
</evidence>
<dbReference type="InterPro" id="IPR009080">
    <property type="entry name" value="tRNAsynth_Ia_anticodon-bd"/>
</dbReference>
<dbReference type="InterPro" id="IPR014758">
    <property type="entry name" value="Met-tRNA_synth"/>
</dbReference>
<comment type="subcellular location">
    <subcellularLocation>
        <location evidence="8">Cytoplasm</location>
    </subcellularLocation>
</comment>
<evidence type="ECO:0000256" key="6">
    <source>
        <dbReference type="ARBA" id="ARBA00023146"/>
    </source>
</evidence>
<evidence type="ECO:0000256" key="3">
    <source>
        <dbReference type="ARBA" id="ARBA00022741"/>
    </source>
</evidence>
<dbReference type="CDD" id="cd07957">
    <property type="entry name" value="Anticodon_Ia_Met"/>
    <property type="match status" value="1"/>
</dbReference>
<reference evidence="13" key="1">
    <citation type="submission" date="2019-10" db="EMBL/GenBank/DDBJ databases">
        <title>Draft genome sequece of Microseira wollei NIES-4236.</title>
        <authorList>
            <person name="Yamaguchi H."/>
            <person name="Suzuki S."/>
            <person name="Kawachi M."/>
        </authorList>
    </citation>
    <scope>NUCLEOTIDE SEQUENCE</scope>
    <source>
        <strain evidence="13">NIES-4236</strain>
    </source>
</reference>
<dbReference type="EC" id="6.1.1.10" evidence="8"/>
<dbReference type="InterPro" id="IPR033911">
    <property type="entry name" value="MetRS_core"/>
</dbReference>
<comment type="subunit">
    <text evidence="8">Monomer.</text>
</comment>
<name>A0AAV3X4Z5_9CYAN</name>
<feature type="domain" description="Methionyl/Leucyl tRNA synthetase" evidence="11">
    <location>
        <begin position="13"/>
        <end position="153"/>
    </location>
</feature>
<dbReference type="Pfam" id="PF19303">
    <property type="entry name" value="Anticodon_3"/>
    <property type="match status" value="1"/>
</dbReference>
<evidence type="ECO:0000313" key="13">
    <source>
        <dbReference type="EMBL" id="GET36388.1"/>
    </source>
</evidence>
<dbReference type="InterPro" id="IPR014729">
    <property type="entry name" value="Rossmann-like_a/b/a_fold"/>
</dbReference>
<dbReference type="PANTHER" id="PTHR43326">
    <property type="entry name" value="METHIONYL-TRNA SYNTHETASE"/>
    <property type="match status" value="1"/>
</dbReference>
<keyword evidence="8" id="KW-0963">Cytoplasm</keyword>
<feature type="binding site" evidence="8">
    <location>
        <position position="151"/>
    </location>
    <ligand>
        <name>Zn(2+)</name>
        <dbReference type="ChEBI" id="CHEBI:29105"/>
    </ligand>
</feature>
<dbReference type="PRINTS" id="PR01041">
    <property type="entry name" value="TRNASYNTHMET"/>
</dbReference>
<keyword evidence="2 8" id="KW-0436">Ligase</keyword>
<evidence type="ECO:0000256" key="1">
    <source>
        <dbReference type="ARBA" id="ARBA00003314"/>
    </source>
</evidence>
<comment type="caution">
    <text evidence="13">The sequence shown here is derived from an EMBL/GenBank/DDBJ whole genome shotgun (WGS) entry which is preliminary data.</text>
</comment>
<evidence type="ECO:0000256" key="7">
    <source>
        <dbReference type="ARBA" id="ARBA00047364"/>
    </source>
</evidence>
<dbReference type="GO" id="GO:0004825">
    <property type="term" value="F:methionine-tRNA ligase activity"/>
    <property type="evidence" value="ECO:0007669"/>
    <property type="project" value="UniProtKB-UniRule"/>
</dbReference>
<dbReference type="PANTHER" id="PTHR43326:SF1">
    <property type="entry name" value="METHIONINE--TRNA LIGASE, MITOCHONDRIAL"/>
    <property type="match status" value="1"/>
</dbReference>
<dbReference type="HAMAP" id="MF_01228">
    <property type="entry name" value="Met_tRNA_synth_type2"/>
    <property type="match status" value="1"/>
</dbReference>
<dbReference type="GO" id="GO:0005737">
    <property type="term" value="C:cytoplasm"/>
    <property type="evidence" value="ECO:0007669"/>
    <property type="project" value="UniProtKB-SubCell"/>
</dbReference>
<comment type="function">
    <text evidence="1 8">Is required not only for elongation of protein synthesis but also for the initiation of all mRNA translation through initiator tRNA(fMet) aminoacylation.</text>
</comment>
<comment type="catalytic activity">
    <reaction evidence="7 8">
        <text>tRNA(Met) + L-methionine + ATP = L-methionyl-tRNA(Met) + AMP + diphosphate</text>
        <dbReference type="Rhea" id="RHEA:13481"/>
        <dbReference type="Rhea" id="RHEA-COMP:9667"/>
        <dbReference type="Rhea" id="RHEA-COMP:9698"/>
        <dbReference type="ChEBI" id="CHEBI:30616"/>
        <dbReference type="ChEBI" id="CHEBI:33019"/>
        <dbReference type="ChEBI" id="CHEBI:57844"/>
        <dbReference type="ChEBI" id="CHEBI:78442"/>
        <dbReference type="ChEBI" id="CHEBI:78530"/>
        <dbReference type="ChEBI" id="CHEBI:456215"/>
        <dbReference type="EC" id="6.1.1.10"/>
    </reaction>
</comment>
<dbReference type="EMBL" id="BLAY01000012">
    <property type="protein sequence ID" value="GET36388.1"/>
    <property type="molecule type" value="Genomic_DNA"/>
</dbReference>
<dbReference type="NCBIfam" id="NF008900">
    <property type="entry name" value="PRK12267.1"/>
    <property type="match status" value="1"/>
</dbReference>
<dbReference type="SUPFAM" id="SSF52374">
    <property type="entry name" value="Nucleotidylyl transferase"/>
    <property type="match status" value="1"/>
</dbReference>
<organism evidence="13 14">
    <name type="scientific">Microseira wollei NIES-4236</name>
    <dbReference type="NCBI Taxonomy" id="2530354"/>
    <lineage>
        <taxon>Bacteria</taxon>
        <taxon>Bacillati</taxon>
        <taxon>Cyanobacteriota</taxon>
        <taxon>Cyanophyceae</taxon>
        <taxon>Oscillatoriophycideae</taxon>
        <taxon>Aerosakkonematales</taxon>
        <taxon>Aerosakkonemataceae</taxon>
        <taxon>Microseira</taxon>
    </lineage>
</organism>